<keyword evidence="2" id="KW-0808">Transferase</keyword>
<feature type="domain" description="BioF2-like acetyltransferase" evidence="1">
    <location>
        <begin position="166"/>
        <end position="290"/>
    </location>
</feature>
<dbReference type="AlphaFoldDB" id="A0A327X6T4"/>
<accession>A0A327X6T4</accession>
<dbReference type="EMBL" id="QLMC01000001">
    <property type="protein sequence ID" value="RAK02850.1"/>
    <property type="molecule type" value="Genomic_DNA"/>
</dbReference>
<reference evidence="2 3" key="1">
    <citation type="submission" date="2018-06" db="EMBL/GenBank/DDBJ databases">
        <title>Genomic Encyclopedia of Archaeal and Bacterial Type Strains, Phase II (KMG-II): from individual species to whole genera.</title>
        <authorList>
            <person name="Goeker M."/>
        </authorList>
    </citation>
    <scope>NUCLEOTIDE SEQUENCE [LARGE SCALE GENOMIC DNA]</scope>
    <source>
        <strain evidence="2 3">DSM 21851</strain>
    </source>
</reference>
<dbReference type="Pfam" id="PF13480">
    <property type="entry name" value="Acetyltransf_6"/>
    <property type="match status" value="1"/>
</dbReference>
<evidence type="ECO:0000313" key="2">
    <source>
        <dbReference type="EMBL" id="RAK02850.1"/>
    </source>
</evidence>
<dbReference type="InterPro" id="IPR016181">
    <property type="entry name" value="Acyl_CoA_acyltransferase"/>
</dbReference>
<dbReference type="Proteomes" id="UP000248790">
    <property type="component" value="Unassembled WGS sequence"/>
</dbReference>
<dbReference type="OrthoDB" id="9786422at2"/>
<name>A0A327X6T4_LARAB</name>
<keyword evidence="3" id="KW-1185">Reference proteome</keyword>
<dbReference type="InterPro" id="IPR038740">
    <property type="entry name" value="BioF2-like_GNAT_dom"/>
</dbReference>
<dbReference type="RefSeq" id="WP_111627012.1">
    <property type="nucleotide sequence ID" value="NZ_QLMC01000001.1"/>
</dbReference>
<dbReference type="GO" id="GO:0016740">
    <property type="term" value="F:transferase activity"/>
    <property type="evidence" value="ECO:0007669"/>
    <property type="project" value="UniProtKB-KW"/>
</dbReference>
<comment type="caution">
    <text evidence="2">The sequence shown here is derived from an EMBL/GenBank/DDBJ whole genome shotgun (WGS) entry which is preliminary data.</text>
</comment>
<organism evidence="2 3">
    <name type="scientific">Larkinella arboricola</name>
    <dbReference type="NCBI Taxonomy" id="643671"/>
    <lineage>
        <taxon>Bacteria</taxon>
        <taxon>Pseudomonadati</taxon>
        <taxon>Bacteroidota</taxon>
        <taxon>Cytophagia</taxon>
        <taxon>Cytophagales</taxon>
        <taxon>Spirosomataceae</taxon>
        <taxon>Larkinella</taxon>
    </lineage>
</organism>
<protein>
    <submittedName>
        <fullName evidence="2">Acetyltransferase (GNAT) family protein</fullName>
    </submittedName>
</protein>
<sequence length="320" mass="36737">MYTLLSIENPLSEQFPAFYRDGFLFLQARHLLHQPCRPLHYLALINAETGVADAHCAFFVRDGWVVSPCAASFGSVEFSENVPDAAIRQLIDAVVMSSKKLLDADKKLPNFGVRLVNYPDFYLPSQAQRLRHLLLNAGFTVCYEELNQHIPVDNRPFIDHVHPPERRRLRKCRQAGFTTQIWEDPDVDKLFTLIQKARHRKSLPVTIQSKNLASLLSNFKDVCPVFTVRNGEQLIAACIGIRVTPDILYYFLPADHEDYQQFSPSVLLIESLYDYCRQHGISWLDLGISTSRGIRNEGLIRFKRQLGAVETPKFVYEMRL</sequence>
<evidence type="ECO:0000259" key="1">
    <source>
        <dbReference type="Pfam" id="PF13480"/>
    </source>
</evidence>
<dbReference type="Gene3D" id="3.40.630.30">
    <property type="match status" value="1"/>
</dbReference>
<gene>
    <name evidence="2" type="ORF">LX87_00970</name>
</gene>
<proteinExistence type="predicted"/>
<dbReference type="SUPFAM" id="SSF55729">
    <property type="entry name" value="Acyl-CoA N-acyltransferases (Nat)"/>
    <property type="match status" value="1"/>
</dbReference>
<evidence type="ECO:0000313" key="3">
    <source>
        <dbReference type="Proteomes" id="UP000248790"/>
    </source>
</evidence>